<keyword evidence="1" id="KW-0378">Hydrolase</keyword>
<evidence type="ECO:0000256" key="1">
    <source>
        <dbReference type="ARBA" id="ARBA00022801"/>
    </source>
</evidence>
<dbReference type="InterPro" id="IPR002921">
    <property type="entry name" value="Fungal_lipase-type"/>
</dbReference>
<sequence length="484" mass="55829">MEPNTTTKGKGKYFKVDINEASVLDIFSIYFSKKIVRGTRERNIISFHPNVNKKILERPGILSASVLVQLCFKLIEQLFSGVGSRFEDLINIMFNDNIFTQLLINKLQGKLPVLDKESESYVSAIGCLDKRVDLDINPDNSKYFPLLSALASKVVYENKNFVKAAVEDDHGSNTTQAMIFHDKHANPDRIIVAFRGTEPFDANAWCTDFDISWLSFPEFGKIHYGFMKALGLQEGDSWPQHIDNDDNPHCQSMIEKLSSLCCGKDEQPLPEIVQAKEGQNLYAYYTIRKVLRKMLNKNTKTKFIVTGHSLGGALAVLFPAVLAFHNEDSILEKLEAVYTFGQPRVGNSSFGRYMKKKFKEFGVTYNRYVYNNDIVPRVPLDNSVLMFRHFGNCFLYDSHYFYKEITGHLHEHYFMRLLFTYMKMSWDAFRKMAEGLRRPKRESLPLLVIRFAAIWFPWSAFVDHNPQDYINSVRFGRVRPGEEN</sequence>
<dbReference type="Pfam" id="PF01764">
    <property type="entry name" value="Lipase_3"/>
    <property type="match status" value="1"/>
</dbReference>
<name>A0A166AZ54_DAUCS</name>
<dbReference type="Gene3D" id="3.40.50.1820">
    <property type="entry name" value="alpha/beta hydrolase"/>
    <property type="match status" value="1"/>
</dbReference>
<keyword evidence="4" id="KW-1185">Reference proteome</keyword>
<reference evidence="3" key="2">
    <citation type="submission" date="2022-03" db="EMBL/GenBank/DDBJ databases">
        <title>Draft title - Genomic analysis of global carrot germplasm unveils the trajectory of domestication and the origin of high carotenoid orange carrot.</title>
        <authorList>
            <person name="Iorizzo M."/>
            <person name="Ellison S."/>
            <person name="Senalik D."/>
            <person name="Macko-Podgorni A."/>
            <person name="Grzebelus D."/>
            <person name="Bostan H."/>
            <person name="Rolling W."/>
            <person name="Curaba J."/>
            <person name="Simon P."/>
        </authorList>
    </citation>
    <scope>NUCLEOTIDE SEQUENCE</scope>
    <source>
        <tissue evidence="3">Leaf</tissue>
    </source>
</reference>
<evidence type="ECO:0000313" key="4">
    <source>
        <dbReference type="Proteomes" id="UP000077755"/>
    </source>
</evidence>
<proteinExistence type="predicted"/>
<dbReference type="PANTHER" id="PTHR46086">
    <property type="entry name" value="ALPHA/BETA-HYDROLASES SUPERFAMILY PROTEIN"/>
    <property type="match status" value="1"/>
</dbReference>
<dbReference type="InterPro" id="IPR029058">
    <property type="entry name" value="AB_hydrolase_fold"/>
</dbReference>
<dbReference type="ESTHER" id="daucs-a0a166az54">
    <property type="family name" value="Triacylglycerol-lipase-OBL1-like"/>
</dbReference>
<dbReference type="Proteomes" id="UP000077755">
    <property type="component" value="Chromosome 3"/>
</dbReference>
<reference evidence="3" key="1">
    <citation type="journal article" date="2016" name="Nat. Genet.">
        <title>A high-quality carrot genome assembly provides new insights into carotenoid accumulation and asterid genome evolution.</title>
        <authorList>
            <person name="Iorizzo M."/>
            <person name="Ellison S."/>
            <person name="Senalik D."/>
            <person name="Zeng P."/>
            <person name="Satapoomin P."/>
            <person name="Huang J."/>
            <person name="Bowman M."/>
            <person name="Iovene M."/>
            <person name="Sanseverino W."/>
            <person name="Cavagnaro P."/>
            <person name="Yildiz M."/>
            <person name="Macko-Podgorni A."/>
            <person name="Moranska E."/>
            <person name="Grzebelus E."/>
            <person name="Grzebelus D."/>
            <person name="Ashrafi H."/>
            <person name="Zheng Z."/>
            <person name="Cheng S."/>
            <person name="Spooner D."/>
            <person name="Van Deynze A."/>
            <person name="Simon P."/>
        </authorList>
    </citation>
    <scope>NUCLEOTIDE SEQUENCE</scope>
    <source>
        <tissue evidence="3">Leaf</tissue>
    </source>
</reference>
<protein>
    <recommendedName>
        <fullName evidence="2">Fungal lipase-type domain-containing protein</fullName>
    </recommendedName>
</protein>
<dbReference type="EMBL" id="CP093345">
    <property type="protein sequence ID" value="WOG93084.1"/>
    <property type="molecule type" value="Genomic_DNA"/>
</dbReference>
<dbReference type="SUPFAM" id="SSF53474">
    <property type="entry name" value="alpha/beta-Hydrolases"/>
    <property type="match status" value="1"/>
</dbReference>
<feature type="domain" description="Fungal lipase-type" evidence="2">
    <location>
        <begin position="191"/>
        <end position="381"/>
    </location>
</feature>
<evidence type="ECO:0000313" key="3">
    <source>
        <dbReference type="EMBL" id="WOG93084.1"/>
    </source>
</evidence>
<dbReference type="Gramene" id="KZN02136">
    <property type="protein sequence ID" value="KZN02136"/>
    <property type="gene ID" value="DCAR_010890"/>
</dbReference>
<gene>
    <name evidence="3" type="ORF">DCAR_0312365</name>
</gene>
<dbReference type="GO" id="GO:0004806">
    <property type="term" value="F:triacylglycerol lipase activity"/>
    <property type="evidence" value="ECO:0007669"/>
    <property type="project" value="InterPro"/>
</dbReference>
<organism evidence="3 4">
    <name type="scientific">Daucus carota subsp. sativus</name>
    <name type="common">Carrot</name>
    <dbReference type="NCBI Taxonomy" id="79200"/>
    <lineage>
        <taxon>Eukaryota</taxon>
        <taxon>Viridiplantae</taxon>
        <taxon>Streptophyta</taxon>
        <taxon>Embryophyta</taxon>
        <taxon>Tracheophyta</taxon>
        <taxon>Spermatophyta</taxon>
        <taxon>Magnoliopsida</taxon>
        <taxon>eudicotyledons</taxon>
        <taxon>Gunneridae</taxon>
        <taxon>Pentapetalae</taxon>
        <taxon>asterids</taxon>
        <taxon>campanulids</taxon>
        <taxon>Apiales</taxon>
        <taxon>Apiaceae</taxon>
        <taxon>Apioideae</taxon>
        <taxon>Scandiceae</taxon>
        <taxon>Daucinae</taxon>
        <taxon>Daucus</taxon>
        <taxon>Daucus sect. Daucus</taxon>
    </lineage>
</organism>
<dbReference type="GO" id="GO:0006629">
    <property type="term" value="P:lipid metabolic process"/>
    <property type="evidence" value="ECO:0007669"/>
    <property type="project" value="InterPro"/>
</dbReference>
<dbReference type="AlphaFoldDB" id="A0A166AZ54"/>
<dbReference type="CDD" id="cd00519">
    <property type="entry name" value="Lipase_3"/>
    <property type="match status" value="1"/>
</dbReference>
<accession>A0A166AZ54</accession>
<dbReference type="PANTHER" id="PTHR46086:SF17">
    <property type="entry name" value="ALPHA_BETA-HYDROLASES SUPERFAMILY PROTEIN"/>
    <property type="match status" value="1"/>
</dbReference>
<dbReference type="InterPro" id="IPR044819">
    <property type="entry name" value="OBL-like"/>
</dbReference>
<evidence type="ECO:0000259" key="2">
    <source>
        <dbReference type="Pfam" id="PF01764"/>
    </source>
</evidence>